<organism evidence="4 5">
    <name type="scientific">Asanoa hainanensis</name>
    <dbReference type="NCBI Taxonomy" id="560556"/>
    <lineage>
        <taxon>Bacteria</taxon>
        <taxon>Bacillati</taxon>
        <taxon>Actinomycetota</taxon>
        <taxon>Actinomycetes</taxon>
        <taxon>Micromonosporales</taxon>
        <taxon>Micromonosporaceae</taxon>
        <taxon>Asanoa</taxon>
    </lineage>
</organism>
<keyword evidence="1" id="KW-0812">Transmembrane</keyword>
<evidence type="ECO:0000259" key="3">
    <source>
        <dbReference type="Pfam" id="PF14344"/>
    </source>
</evidence>
<dbReference type="InterPro" id="IPR025510">
    <property type="entry name" value="DUF4397"/>
</dbReference>
<name>A0A239NES5_9ACTN</name>
<keyword evidence="1" id="KW-1133">Transmembrane helix</keyword>
<accession>A0A239NES5</accession>
<reference evidence="4 5" key="1">
    <citation type="submission" date="2017-06" db="EMBL/GenBank/DDBJ databases">
        <authorList>
            <person name="Kim H.J."/>
            <person name="Triplett B.A."/>
        </authorList>
    </citation>
    <scope>NUCLEOTIDE SEQUENCE [LARGE SCALE GENOMIC DNA]</scope>
    <source>
        <strain evidence="4 5">CGMCC 4.5593</strain>
    </source>
</reference>
<dbReference type="Pfam" id="PF14344">
    <property type="entry name" value="DUF4397"/>
    <property type="match status" value="1"/>
</dbReference>
<gene>
    <name evidence="4" type="ORF">SAMN05421812_108157</name>
</gene>
<protein>
    <recommendedName>
        <fullName evidence="3">DUF4397 domain-containing protein</fullName>
    </recommendedName>
</protein>
<dbReference type="AlphaFoldDB" id="A0A239NES5"/>
<evidence type="ECO:0000313" key="4">
    <source>
        <dbReference type="EMBL" id="SNT52629.1"/>
    </source>
</evidence>
<proteinExistence type="predicted"/>
<keyword evidence="1" id="KW-0472">Membrane</keyword>
<evidence type="ECO:0000313" key="5">
    <source>
        <dbReference type="Proteomes" id="UP000198362"/>
    </source>
</evidence>
<dbReference type="RefSeq" id="WP_179266294.1">
    <property type="nucleotide sequence ID" value="NZ_FZPH01000008.1"/>
</dbReference>
<evidence type="ECO:0000256" key="1">
    <source>
        <dbReference type="SAM" id="Phobius"/>
    </source>
</evidence>
<sequence length="290" mass="29200">MTSARPAPRALRRLAAATGAVLLGAGLSAAIAAPASAEAGVGYVRLAHLSPDTPPVDVYVDDLSGKVKGLKFDAVAYGVMSDYLSVPPGTYAVSMRKVAADPKSPPVLTRDVKVTEGSAHTVAGTGRFAELGLTVIDDDISAPPTDQAKIRVLQASVKAPVLDIKTTGGQQVGSGLQFATTSDYRDVKPGNWTLDLQPQGGSAAKATCTLAGGTTYSLLVLDGKNGLTTDLKVDAKAGQITPVGGVETGAGGTSGAGTIALVSGLSLVALAGVVGVAAVGLRRRAARRTW</sequence>
<keyword evidence="5" id="KW-1185">Reference proteome</keyword>
<feature type="chain" id="PRO_5038359621" description="DUF4397 domain-containing protein" evidence="2">
    <location>
        <begin position="38"/>
        <end position="290"/>
    </location>
</feature>
<dbReference type="Proteomes" id="UP000198362">
    <property type="component" value="Unassembled WGS sequence"/>
</dbReference>
<keyword evidence="2" id="KW-0732">Signal</keyword>
<dbReference type="EMBL" id="FZPH01000008">
    <property type="protein sequence ID" value="SNT52629.1"/>
    <property type="molecule type" value="Genomic_DNA"/>
</dbReference>
<feature type="transmembrane region" description="Helical" evidence="1">
    <location>
        <begin position="259"/>
        <end position="281"/>
    </location>
</feature>
<evidence type="ECO:0000256" key="2">
    <source>
        <dbReference type="SAM" id="SignalP"/>
    </source>
</evidence>
<feature type="signal peptide" evidence="2">
    <location>
        <begin position="1"/>
        <end position="37"/>
    </location>
</feature>
<feature type="domain" description="DUF4397" evidence="3">
    <location>
        <begin position="43"/>
        <end position="164"/>
    </location>
</feature>